<feature type="domain" description="Vta1 C-terminal" evidence="11">
    <location>
        <begin position="381"/>
        <end position="416"/>
    </location>
</feature>
<feature type="compositionally biased region" description="Low complexity" evidence="9">
    <location>
        <begin position="282"/>
        <end position="292"/>
    </location>
</feature>
<keyword evidence="5" id="KW-0963">Cytoplasm</keyword>
<dbReference type="Gene3D" id="1.25.40.270">
    <property type="entry name" value="Vacuolar protein sorting-associated protein vta1"/>
    <property type="match status" value="1"/>
</dbReference>
<dbReference type="GeneID" id="54566656"/>
<dbReference type="Pfam" id="PF04652">
    <property type="entry name" value="Vta1"/>
    <property type="match status" value="1"/>
</dbReference>
<name>A0A6A6CBN9_ZASCE</name>
<evidence type="ECO:0000256" key="8">
    <source>
        <dbReference type="ARBA" id="ARBA00023136"/>
    </source>
</evidence>
<evidence type="ECO:0000256" key="2">
    <source>
        <dbReference type="ARBA" id="ARBA00004496"/>
    </source>
</evidence>
<dbReference type="EMBL" id="ML993604">
    <property type="protein sequence ID" value="KAF2164475.1"/>
    <property type="molecule type" value="Genomic_DNA"/>
</dbReference>
<gene>
    <name evidence="12" type="ORF">M409DRAFT_56736</name>
</gene>
<feature type="domain" description="Vta1/callose synthase N-terminal" evidence="10">
    <location>
        <begin position="16"/>
        <end position="159"/>
    </location>
</feature>
<feature type="compositionally biased region" description="Pro residues" evidence="9">
    <location>
        <begin position="330"/>
        <end position="351"/>
    </location>
</feature>
<dbReference type="InterPro" id="IPR041212">
    <property type="entry name" value="Vta1_C"/>
</dbReference>
<evidence type="ECO:0000259" key="11">
    <source>
        <dbReference type="Pfam" id="PF18097"/>
    </source>
</evidence>
<evidence type="ECO:0008006" key="14">
    <source>
        <dbReference type="Google" id="ProtNLM"/>
    </source>
</evidence>
<dbReference type="GO" id="GO:0010008">
    <property type="term" value="C:endosome membrane"/>
    <property type="evidence" value="ECO:0007669"/>
    <property type="project" value="UniProtKB-SubCell"/>
</dbReference>
<dbReference type="GO" id="GO:0005771">
    <property type="term" value="C:multivesicular body"/>
    <property type="evidence" value="ECO:0007669"/>
    <property type="project" value="TreeGrafter"/>
</dbReference>
<evidence type="ECO:0000313" key="12">
    <source>
        <dbReference type="EMBL" id="KAF2164475.1"/>
    </source>
</evidence>
<dbReference type="PANTHER" id="PTHR46009">
    <property type="entry name" value="VACUOLAR PROTEIN SORTING-ASSOCIATED PROTEIN VTA1 HOMOLOG"/>
    <property type="match status" value="1"/>
</dbReference>
<dbReference type="Pfam" id="PF18097">
    <property type="entry name" value="Vta1_C"/>
    <property type="match status" value="1"/>
</dbReference>
<evidence type="ECO:0000256" key="6">
    <source>
        <dbReference type="ARBA" id="ARBA00022753"/>
    </source>
</evidence>
<evidence type="ECO:0000256" key="4">
    <source>
        <dbReference type="ARBA" id="ARBA00022448"/>
    </source>
</evidence>
<accession>A0A6A6CBN9</accession>
<evidence type="ECO:0000313" key="13">
    <source>
        <dbReference type="Proteomes" id="UP000799537"/>
    </source>
</evidence>
<evidence type="ECO:0000256" key="9">
    <source>
        <dbReference type="SAM" id="MobiDB-lite"/>
    </source>
</evidence>
<organism evidence="12 13">
    <name type="scientific">Zasmidium cellare ATCC 36951</name>
    <dbReference type="NCBI Taxonomy" id="1080233"/>
    <lineage>
        <taxon>Eukaryota</taxon>
        <taxon>Fungi</taxon>
        <taxon>Dikarya</taxon>
        <taxon>Ascomycota</taxon>
        <taxon>Pezizomycotina</taxon>
        <taxon>Dothideomycetes</taxon>
        <taxon>Dothideomycetidae</taxon>
        <taxon>Mycosphaerellales</taxon>
        <taxon>Mycosphaerellaceae</taxon>
        <taxon>Zasmidium</taxon>
    </lineage>
</organism>
<evidence type="ECO:0000256" key="5">
    <source>
        <dbReference type="ARBA" id="ARBA00022490"/>
    </source>
</evidence>
<keyword evidence="4" id="KW-0813">Transport</keyword>
<dbReference type="Gene3D" id="1.20.5.420">
    <property type="entry name" value="Immunoglobulin FC, subunit C"/>
    <property type="match status" value="1"/>
</dbReference>
<evidence type="ECO:0000256" key="1">
    <source>
        <dbReference type="ARBA" id="ARBA00004481"/>
    </source>
</evidence>
<dbReference type="GO" id="GO:0032511">
    <property type="term" value="P:late endosome to vacuole transport via multivesicular body sorting pathway"/>
    <property type="evidence" value="ECO:0007669"/>
    <property type="project" value="InterPro"/>
</dbReference>
<dbReference type="InterPro" id="IPR023175">
    <property type="entry name" value="Vta1/CALS_N_sf"/>
</dbReference>
<comment type="subcellular location">
    <subcellularLocation>
        <location evidence="2">Cytoplasm</location>
    </subcellularLocation>
    <subcellularLocation>
        <location evidence="1">Endosome membrane</location>
        <topology evidence="1">Peripheral membrane protein</topology>
    </subcellularLocation>
</comment>
<evidence type="ECO:0000259" key="10">
    <source>
        <dbReference type="Pfam" id="PF04652"/>
    </source>
</evidence>
<comment type="similarity">
    <text evidence="3">Belongs to the VTA1 family.</text>
</comment>
<dbReference type="AlphaFoldDB" id="A0A6A6CBN9"/>
<sequence length="419" mass="45041">MAAVVPDRMKAACPDVQQFAKRAAQLQKFRPIVSYWCEYYILQLILAKNLHTADEECAQYAAQLMDKLEQYKDANKGNDAIEDEVASKAYIENFALETLNKGEKAQTTNTVSKATPDTFQAAMTFMELLNIWGPLEPEVREKIKYAKYHAVRIARACKEGTDPNLTNPVVEQPAQQDQIMEDGIEEELKNLENDAGVYKQPTVESAPESALPSRPESTLHQDQPRLPLGTADENAAPQEPDISPIDPADNANSRAGSVGGGYFPSVPDAPSNVNSAGPVTQPPSSTQTFTTSDLADFYSQPTAQQHTAPPPADLGRPSAPTLHQATVGPPSVPHIPSPSPAMPPPPPPPPLVQAAPAPVQSIPPQTAHGGPPPGGYRTDDDSIMAAQKHAKWAISALNFEDVNTAVKELRIALNSLGAS</sequence>
<dbReference type="RefSeq" id="XP_033665364.1">
    <property type="nucleotide sequence ID" value="XM_033813384.1"/>
</dbReference>
<evidence type="ECO:0000256" key="3">
    <source>
        <dbReference type="ARBA" id="ARBA00007895"/>
    </source>
</evidence>
<dbReference type="Proteomes" id="UP000799537">
    <property type="component" value="Unassembled WGS sequence"/>
</dbReference>
<proteinExistence type="inferred from homology"/>
<dbReference type="InterPro" id="IPR044538">
    <property type="entry name" value="Vta1-like"/>
</dbReference>
<dbReference type="PANTHER" id="PTHR46009:SF1">
    <property type="entry name" value="VACUOLAR PROTEIN SORTING-ASSOCIATED PROTEIN VTA1 HOMOLOG"/>
    <property type="match status" value="1"/>
</dbReference>
<keyword evidence="6" id="KW-0967">Endosome</keyword>
<feature type="region of interest" description="Disordered" evidence="9">
    <location>
        <begin position="201"/>
        <end position="380"/>
    </location>
</feature>
<dbReference type="OrthoDB" id="391137at2759"/>
<keyword evidence="7" id="KW-0653">Protein transport</keyword>
<dbReference type="GO" id="GO:0015031">
    <property type="term" value="P:protein transport"/>
    <property type="evidence" value="ECO:0007669"/>
    <property type="project" value="UniProtKB-KW"/>
</dbReference>
<reference evidence="12" key="1">
    <citation type="journal article" date="2020" name="Stud. Mycol.">
        <title>101 Dothideomycetes genomes: a test case for predicting lifestyles and emergence of pathogens.</title>
        <authorList>
            <person name="Haridas S."/>
            <person name="Albert R."/>
            <person name="Binder M."/>
            <person name="Bloem J."/>
            <person name="Labutti K."/>
            <person name="Salamov A."/>
            <person name="Andreopoulos B."/>
            <person name="Baker S."/>
            <person name="Barry K."/>
            <person name="Bills G."/>
            <person name="Bluhm B."/>
            <person name="Cannon C."/>
            <person name="Castanera R."/>
            <person name="Culley D."/>
            <person name="Daum C."/>
            <person name="Ezra D."/>
            <person name="Gonzalez J."/>
            <person name="Henrissat B."/>
            <person name="Kuo A."/>
            <person name="Liang C."/>
            <person name="Lipzen A."/>
            <person name="Lutzoni F."/>
            <person name="Magnuson J."/>
            <person name="Mondo S."/>
            <person name="Nolan M."/>
            <person name="Ohm R."/>
            <person name="Pangilinan J."/>
            <person name="Park H.-J."/>
            <person name="Ramirez L."/>
            <person name="Alfaro M."/>
            <person name="Sun H."/>
            <person name="Tritt A."/>
            <person name="Yoshinaga Y."/>
            <person name="Zwiers L.-H."/>
            <person name="Turgeon B."/>
            <person name="Goodwin S."/>
            <person name="Spatafora J."/>
            <person name="Crous P."/>
            <person name="Grigoriev I."/>
        </authorList>
    </citation>
    <scope>NUCLEOTIDE SEQUENCE</scope>
    <source>
        <strain evidence="12">ATCC 36951</strain>
    </source>
</reference>
<protein>
    <recommendedName>
        <fullName evidence="14">Vta1/callose synthase N-terminal domain-containing protein</fullName>
    </recommendedName>
</protein>
<dbReference type="InterPro" id="IPR039431">
    <property type="entry name" value="Vta1/CALS_N"/>
</dbReference>
<keyword evidence="8" id="KW-0472">Membrane</keyword>
<evidence type="ECO:0000256" key="7">
    <source>
        <dbReference type="ARBA" id="ARBA00022927"/>
    </source>
</evidence>
<keyword evidence="13" id="KW-1185">Reference proteome</keyword>